<feature type="region of interest" description="Disordered" evidence="1">
    <location>
        <begin position="1"/>
        <end position="39"/>
    </location>
</feature>
<evidence type="ECO:0000313" key="2">
    <source>
        <dbReference type="EMBL" id="GGZ39201.1"/>
    </source>
</evidence>
<dbReference type="EMBL" id="BMWG01000011">
    <property type="protein sequence ID" value="GGZ39201.1"/>
    <property type="molecule type" value="Genomic_DNA"/>
</dbReference>
<comment type="caution">
    <text evidence="2">The sequence shown here is derived from an EMBL/GenBank/DDBJ whole genome shotgun (WGS) entry which is preliminary data.</text>
</comment>
<gene>
    <name evidence="2" type="ORF">GCM10010387_36630</name>
</gene>
<reference evidence="2" key="2">
    <citation type="submission" date="2020-09" db="EMBL/GenBank/DDBJ databases">
        <authorList>
            <person name="Sun Q."/>
            <person name="Ohkuma M."/>
        </authorList>
    </citation>
    <scope>NUCLEOTIDE SEQUENCE</scope>
    <source>
        <strain evidence="2">JCM 4988</strain>
    </source>
</reference>
<dbReference type="Proteomes" id="UP000630936">
    <property type="component" value="Unassembled WGS sequence"/>
</dbReference>
<organism evidence="2 3">
    <name type="scientific">Streptomyces inusitatus</name>
    <dbReference type="NCBI Taxonomy" id="68221"/>
    <lineage>
        <taxon>Bacteria</taxon>
        <taxon>Bacillati</taxon>
        <taxon>Actinomycetota</taxon>
        <taxon>Actinomycetes</taxon>
        <taxon>Kitasatosporales</taxon>
        <taxon>Streptomycetaceae</taxon>
        <taxon>Streptomyces</taxon>
    </lineage>
</organism>
<name>A0A918UVU9_9ACTN</name>
<evidence type="ECO:0000313" key="3">
    <source>
        <dbReference type="Proteomes" id="UP000630936"/>
    </source>
</evidence>
<protein>
    <submittedName>
        <fullName evidence="2">Uncharacterized protein</fullName>
    </submittedName>
</protein>
<dbReference type="AlphaFoldDB" id="A0A918UVU9"/>
<sequence>MGALYKGAHEADPARSASESNPHPNILGTTDRHRKRPFTGEIARIGPTNAALYARI</sequence>
<keyword evidence="3" id="KW-1185">Reference proteome</keyword>
<accession>A0A918UVU9</accession>
<evidence type="ECO:0000256" key="1">
    <source>
        <dbReference type="SAM" id="MobiDB-lite"/>
    </source>
</evidence>
<reference evidence="2" key="1">
    <citation type="journal article" date="2014" name="Int. J. Syst. Evol. Microbiol.">
        <title>Complete genome sequence of Corynebacterium casei LMG S-19264T (=DSM 44701T), isolated from a smear-ripened cheese.</title>
        <authorList>
            <consortium name="US DOE Joint Genome Institute (JGI-PGF)"/>
            <person name="Walter F."/>
            <person name="Albersmeier A."/>
            <person name="Kalinowski J."/>
            <person name="Ruckert C."/>
        </authorList>
    </citation>
    <scope>NUCLEOTIDE SEQUENCE</scope>
    <source>
        <strain evidence="2">JCM 4988</strain>
    </source>
</reference>
<proteinExistence type="predicted"/>